<dbReference type="AlphaFoldDB" id="A0A377HUD9"/>
<dbReference type="EMBL" id="UGHF01000001">
    <property type="protein sequence ID" value="STO59918.1"/>
    <property type="molecule type" value="Genomic_DNA"/>
</dbReference>
<proteinExistence type="predicted"/>
<name>A0A377HUD9_9PAST</name>
<dbReference type="Pfam" id="PF17320">
    <property type="entry name" value="DUF5363"/>
    <property type="match status" value="1"/>
</dbReference>
<evidence type="ECO:0000313" key="1">
    <source>
        <dbReference type="EMBL" id="STO59918.1"/>
    </source>
</evidence>
<protein>
    <submittedName>
        <fullName evidence="1">Uncharacterized protein</fullName>
    </submittedName>
</protein>
<dbReference type="InterPro" id="IPR035292">
    <property type="entry name" value="DUF5363"/>
</dbReference>
<dbReference type="Proteomes" id="UP000254329">
    <property type="component" value="Unassembled WGS sequence"/>
</dbReference>
<accession>A0A377HUD9</accession>
<keyword evidence="2" id="KW-1185">Reference proteome</keyword>
<reference evidence="1 2" key="1">
    <citation type="submission" date="2018-06" db="EMBL/GenBank/DDBJ databases">
        <authorList>
            <consortium name="Pathogen Informatics"/>
            <person name="Doyle S."/>
        </authorList>
    </citation>
    <scope>NUCLEOTIDE SEQUENCE [LARGE SCALE GENOMIC DNA]</scope>
    <source>
        <strain evidence="1 2">NCTC1659</strain>
    </source>
</reference>
<sequence>MSEQSEKKGFFRRMLDAYNQFCDEMEVDQGACRSCVPVVKFDEDAKQDTKKSGQ</sequence>
<dbReference type="RefSeq" id="WP_158077951.1">
    <property type="nucleotide sequence ID" value="NZ_MUXZ01000008.1"/>
</dbReference>
<organism evidence="1 2">
    <name type="scientific">Canicola haemoglobinophilus</name>
    <dbReference type="NCBI Taxonomy" id="733"/>
    <lineage>
        <taxon>Bacteria</taxon>
        <taxon>Pseudomonadati</taxon>
        <taxon>Pseudomonadota</taxon>
        <taxon>Gammaproteobacteria</taxon>
        <taxon>Pasteurellales</taxon>
        <taxon>Pasteurellaceae</taxon>
        <taxon>Canicola</taxon>
    </lineage>
</organism>
<evidence type="ECO:0000313" key="2">
    <source>
        <dbReference type="Proteomes" id="UP000254329"/>
    </source>
</evidence>
<gene>
    <name evidence="1" type="ORF">NCTC1659_01183</name>
</gene>